<organism evidence="2 3">
    <name type="scientific">Brassica cretica</name>
    <name type="common">Mustard</name>
    <dbReference type="NCBI Taxonomy" id="69181"/>
    <lineage>
        <taxon>Eukaryota</taxon>
        <taxon>Viridiplantae</taxon>
        <taxon>Streptophyta</taxon>
        <taxon>Embryophyta</taxon>
        <taxon>Tracheophyta</taxon>
        <taxon>Spermatophyta</taxon>
        <taxon>Magnoliopsida</taxon>
        <taxon>eudicotyledons</taxon>
        <taxon>Gunneridae</taxon>
        <taxon>Pentapetalae</taxon>
        <taxon>rosids</taxon>
        <taxon>malvids</taxon>
        <taxon>Brassicales</taxon>
        <taxon>Brassicaceae</taxon>
        <taxon>Brassiceae</taxon>
        <taxon>Brassica</taxon>
    </lineage>
</organism>
<feature type="compositionally biased region" description="Basic and acidic residues" evidence="1">
    <location>
        <begin position="1"/>
        <end position="11"/>
    </location>
</feature>
<feature type="compositionally biased region" description="Basic and acidic residues" evidence="1">
    <location>
        <begin position="26"/>
        <end position="35"/>
    </location>
</feature>
<evidence type="ECO:0000256" key="1">
    <source>
        <dbReference type="SAM" id="MobiDB-lite"/>
    </source>
</evidence>
<proteinExistence type="predicted"/>
<name>A0A8S9R8G2_BRACR</name>
<feature type="compositionally biased region" description="Acidic residues" evidence="1">
    <location>
        <begin position="306"/>
        <end position="317"/>
    </location>
</feature>
<dbReference type="EMBL" id="QGKX02000996">
    <property type="protein sequence ID" value="KAF3559905.1"/>
    <property type="molecule type" value="Genomic_DNA"/>
</dbReference>
<comment type="caution">
    <text evidence="2">The sequence shown here is derived from an EMBL/GenBank/DDBJ whole genome shotgun (WGS) entry which is preliminary data.</text>
</comment>
<evidence type="ECO:0000313" key="3">
    <source>
        <dbReference type="Proteomes" id="UP000712600"/>
    </source>
</evidence>
<feature type="region of interest" description="Disordered" evidence="1">
    <location>
        <begin position="289"/>
        <end position="317"/>
    </location>
</feature>
<feature type="region of interest" description="Disordered" evidence="1">
    <location>
        <begin position="1"/>
        <end position="35"/>
    </location>
</feature>
<accession>A0A8S9R8G2</accession>
<evidence type="ECO:0000313" key="2">
    <source>
        <dbReference type="EMBL" id="KAF3559905.1"/>
    </source>
</evidence>
<feature type="region of interest" description="Disordered" evidence="1">
    <location>
        <begin position="229"/>
        <end position="249"/>
    </location>
</feature>
<dbReference type="Proteomes" id="UP000712600">
    <property type="component" value="Unassembled WGS sequence"/>
</dbReference>
<gene>
    <name evidence="2" type="ORF">F2Q69_00014021</name>
</gene>
<reference evidence="2" key="1">
    <citation type="submission" date="2019-12" db="EMBL/GenBank/DDBJ databases">
        <title>Genome sequencing and annotation of Brassica cretica.</title>
        <authorList>
            <person name="Studholme D.J."/>
            <person name="Sarris P."/>
        </authorList>
    </citation>
    <scope>NUCLEOTIDE SEQUENCE</scope>
    <source>
        <strain evidence="2">PFS-109/04</strain>
        <tissue evidence="2">Leaf</tissue>
    </source>
</reference>
<protein>
    <submittedName>
        <fullName evidence="2">Uncharacterized protein</fullName>
    </submittedName>
</protein>
<dbReference type="AlphaFoldDB" id="A0A8S9R8G2"/>
<sequence length="317" mass="36723">MSSDAAAERRERRTKRRFDEASTSVQHRDPWPHDDKTPIDTVQAFADPKKAVNSKECINRVLKDEWDNYDSLFYNTWLGVSIEPTRFIDPHIFRKLRIETDIEEMITQLGLGTMATRAYDLNVDLKKPFTGKGRKKETVGSLLTPIFEYLGIRLDPSTADRSHRFMDEPHRMNSGWLKEELLWSFRIGNQHRLLQMPNRTITDFDYSVDRLRFMPDAQLLRNLPAIPRRPPRVRRARATQGPPDAPLPDFPHIPDIPMRDQGDFQRVVVDALRAIWARVSCTCRRTIRAHSPAAAGRSRKCRDPSSESDDETSEDTD</sequence>